<dbReference type="SUPFAM" id="SSF53150">
    <property type="entry name" value="DNA repair protein MutS, domain II"/>
    <property type="match status" value="1"/>
</dbReference>
<dbReference type="CDD" id="cd03284">
    <property type="entry name" value="ABC_MutS1"/>
    <property type="match status" value="1"/>
</dbReference>
<evidence type="ECO:0000259" key="11">
    <source>
        <dbReference type="PROSITE" id="PS00486"/>
    </source>
</evidence>
<dbReference type="Gene3D" id="3.40.1170.10">
    <property type="entry name" value="DNA repair protein MutS, domain I"/>
    <property type="match status" value="1"/>
</dbReference>
<reference evidence="13" key="1">
    <citation type="submission" date="2019-02" db="EMBL/GenBank/DDBJ databases">
        <title>New Zealand Erwinia strains with phe-tRNA free attachment sites.</title>
        <authorList>
            <person name="Nunes-Leite L."/>
            <person name="Pitman A.R."/>
        </authorList>
    </citation>
    <scope>NUCLEOTIDE SEQUENCE</scope>
    <source>
        <strain evidence="13">Ec-140</strain>
        <strain evidence="12">Ec-143</strain>
    </source>
</reference>
<comment type="similarity">
    <text evidence="1 9 10">Belongs to the DNA mismatch repair MutS family.</text>
</comment>
<dbReference type="InterPro" id="IPR000432">
    <property type="entry name" value="DNA_mismatch_repair_MutS_C"/>
</dbReference>
<sequence length="840" mass="93510">MMQQYFRLKAEHPEILLFYRMGDFYELFYDDAKRASQLLDISLTKRGASAGEPIPMAGVPHHAVENYLARLVQMGESVAICEQVGDPATSKGPVERKVVRIVTPGTISDEALLQEKQDNLLAAIWQDGRGFGYATLDISSGRFRVSEPDDRETMAAELQRTNPAELLYPESFESMDLIENRHGLRRRPLWEFEPDTARQQLNLQFGTRDLTGFGVEQAKLALRAAGCLLQYAKDTQRTSLPHIRGITMERQQDGIIMDAATRRNLELTQNLSGGVENTLAAVLDCTVTAMGSRMLKRWIHMPSRDIEALKLRQQAISALQDITPDLQPSLRQVGDLERILARLALRTARPRDLARMRHAFQQFPDIREQLAPLDTDSVRRLVSLIGQFDELRDLLERAVVEAPPVLVRDGGVIAPGYHAELDEWRALADGASDYLDRLEIREREKLGLDTLKVGFNGVHGYYIQVSRGQSHLVPIHYVRRQTLKNAERYIIPELKEYEDKVLTSKGKALALEKALYDELFDLLLPHLAELQQSAAALAELDVLTNLAERADTLNYVCPTLSDKPGIKITGGRHPVVEQVLREPFISNPLSLAPQRRMLIITGPNMGGKSTYMRQAALIVLMAHIGCFVPADQAVIGPVDRIFTRVGAADDLASGRSTFMVEMTETANILHNATENSLVLMDEIGRGTSTYDGLSLAWACAENLANRIKAMTLFATHYFELTTLPEKMEGVVNVHLDAREHGDTIAFMHSVQDGAASKSYGLAVAALAGVPKEVIKRARQKLKELETLSNNASSSHIDGAQLALLSNDEPSPAIEALEAIDPDALTPRQALDWLYQLKKML</sequence>
<dbReference type="HAMAP" id="MF_00096">
    <property type="entry name" value="MutS"/>
    <property type="match status" value="1"/>
</dbReference>
<dbReference type="InterPro" id="IPR036678">
    <property type="entry name" value="MutS_con_dom_sf"/>
</dbReference>
<evidence type="ECO:0000256" key="4">
    <source>
        <dbReference type="ARBA" id="ARBA00022763"/>
    </source>
</evidence>
<dbReference type="SMART" id="SM00534">
    <property type="entry name" value="MUTSac"/>
    <property type="match status" value="1"/>
</dbReference>
<evidence type="ECO:0000256" key="7">
    <source>
        <dbReference type="ARBA" id="ARBA00023204"/>
    </source>
</evidence>
<dbReference type="Pfam" id="PF00488">
    <property type="entry name" value="MutS_V"/>
    <property type="match status" value="1"/>
</dbReference>
<feature type="binding site" evidence="9">
    <location>
        <begin position="602"/>
        <end position="609"/>
    </location>
    <ligand>
        <name>ATP</name>
        <dbReference type="ChEBI" id="CHEBI:30616"/>
    </ligand>
</feature>
<keyword evidence="4 9" id="KW-0227">DNA damage</keyword>
<dbReference type="FunFam" id="3.40.50.300:FF:000283">
    <property type="entry name" value="DNA mismatch repair protein MutS"/>
    <property type="match status" value="1"/>
</dbReference>
<dbReference type="InterPro" id="IPR036187">
    <property type="entry name" value="DNA_mismatch_repair_MutS_sf"/>
</dbReference>
<dbReference type="EMBL" id="SGPY01000008">
    <property type="protein sequence ID" value="MCL6369972.1"/>
    <property type="molecule type" value="Genomic_DNA"/>
</dbReference>
<dbReference type="PANTHER" id="PTHR11361:SF34">
    <property type="entry name" value="DNA MISMATCH REPAIR PROTEIN MSH1, MITOCHONDRIAL"/>
    <property type="match status" value="1"/>
</dbReference>
<dbReference type="FunFam" id="3.30.420.110:FF:000001">
    <property type="entry name" value="DNA mismatch repair protein MutS"/>
    <property type="match status" value="1"/>
</dbReference>
<dbReference type="InterPro" id="IPR007695">
    <property type="entry name" value="DNA_mismatch_repair_MutS-lik_N"/>
</dbReference>
<dbReference type="AlphaFoldDB" id="A0AAW5GI29"/>
<evidence type="ECO:0000256" key="9">
    <source>
        <dbReference type="HAMAP-Rule" id="MF_00096"/>
    </source>
</evidence>
<comment type="caution">
    <text evidence="13">The sequence shown here is derived from an EMBL/GenBank/DDBJ whole genome shotgun (WGS) entry which is preliminary data.</text>
</comment>
<dbReference type="Proteomes" id="UP001055618">
    <property type="component" value="Unassembled WGS sequence"/>
</dbReference>
<dbReference type="Pfam" id="PF05190">
    <property type="entry name" value="MutS_IV"/>
    <property type="match status" value="1"/>
</dbReference>
<dbReference type="InterPro" id="IPR007861">
    <property type="entry name" value="DNA_mismatch_repair_MutS_clamp"/>
</dbReference>
<keyword evidence="14" id="KW-1185">Reference proteome</keyword>
<dbReference type="GO" id="GO:0030983">
    <property type="term" value="F:mismatched DNA binding"/>
    <property type="evidence" value="ECO:0007669"/>
    <property type="project" value="InterPro"/>
</dbReference>
<dbReference type="InterPro" id="IPR005748">
    <property type="entry name" value="DNA_mismatch_repair_MutS"/>
</dbReference>
<dbReference type="InterPro" id="IPR045076">
    <property type="entry name" value="MutS"/>
</dbReference>
<dbReference type="FunFam" id="1.10.1420.10:FF:000002">
    <property type="entry name" value="DNA mismatch repair protein MutS"/>
    <property type="match status" value="1"/>
</dbReference>
<dbReference type="InterPro" id="IPR016151">
    <property type="entry name" value="DNA_mismatch_repair_MutS_N"/>
</dbReference>
<dbReference type="Pfam" id="PF05188">
    <property type="entry name" value="MutS_II"/>
    <property type="match status" value="1"/>
</dbReference>
<dbReference type="Pfam" id="PF05192">
    <property type="entry name" value="MutS_III"/>
    <property type="match status" value="1"/>
</dbReference>
<name>A0AAW5GI29_9GAMM</name>
<evidence type="ECO:0000256" key="10">
    <source>
        <dbReference type="RuleBase" id="RU003756"/>
    </source>
</evidence>
<dbReference type="InterPro" id="IPR007696">
    <property type="entry name" value="DNA_mismatch_repair_MutS_core"/>
</dbReference>
<proteinExistence type="inferred from homology"/>
<dbReference type="SUPFAM" id="SSF55271">
    <property type="entry name" value="DNA repair protein MutS, domain I"/>
    <property type="match status" value="1"/>
</dbReference>
<dbReference type="NCBIfam" id="TIGR01070">
    <property type="entry name" value="mutS1"/>
    <property type="match status" value="1"/>
</dbReference>
<dbReference type="GO" id="GO:0005829">
    <property type="term" value="C:cytosol"/>
    <property type="evidence" value="ECO:0007669"/>
    <property type="project" value="TreeGrafter"/>
</dbReference>
<dbReference type="GO" id="GO:0140664">
    <property type="term" value="F:ATP-dependent DNA damage sensor activity"/>
    <property type="evidence" value="ECO:0007669"/>
    <property type="project" value="InterPro"/>
</dbReference>
<dbReference type="GO" id="GO:0006298">
    <property type="term" value="P:mismatch repair"/>
    <property type="evidence" value="ECO:0007669"/>
    <property type="project" value="UniProtKB-UniRule"/>
</dbReference>
<dbReference type="NCBIfam" id="NF003810">
    <property type="entry name" value="PRK05399.1"/>
    <property type="match status" value="1"/>
</dbReference>
<evidence type="ECO:0000256" key="2">
    <source>
        <dbReference type="ARBA" id="ARBA00021982"/>
    </source>
</evidence>
<organism evidence="13 15">
    <name type="scientific">Pectobacterium polaris</name>
    <dbReference type="NCBI Taxonomy" id="2042057"/>
    <lineage>
        <taxon>Bacteria</taxon>
        <taxon>Pseudomonadati</taxon>
        <taxon>Pseudomonadota</taxon>
        <taxon>Gammaproteobacteria</taxon>
        <taxon>Enterobacterales</taxon>
        <taxon>Pectobacteriaceae</taxon>
        <taxon>Pectobacterium</taxon>
    </lineage>
</organism>
<dbReference type="GO" id="GO:0003684">
    <property type="term" value="F:damaged DNA binding"/>
    <property type="evidence" value="ECO:0007669"/>
    <property type="project" value="UniProtKB-UniRule"/>
</dbReference>
<dbReference type="SUPFAM" id="SSF52540">
    <property type="entry name" value="P-loop containing nucleoside triphosphate hydrolases"/>
    <property type="match status" value="1"/>
</dbReference>
<keyword evidence="7 9" id="KW-0234">DNA repair</keyword>
<keyword evidence="5 9" id="KW-0067">ATP-binding</keyword>
<dbReference type="GO" id="GO:0005524">
    <property type="term" value="F:ATP binding"/>
    <property type="evidence" value="ECO:0007669"/>
    <property type="project" value="UniProtKB-UniRule"/>
</dbReference>
<dbReference type="Pfam" id="PF01624">
    <property type="entry name" value="MutS_I"/>
    <property type="match status" value="1"/>
</dbReference>
<evidence type="ECO:0000256" key="8">
    <source>
        <dbReference type="ARBA" id="ARBA00024647"/>
    </source>
</evidence>
<feature type="domain" description="DNA mismatch repair proteins mutS family" evidence="11">
    <location>
        <begin position="676"/>
        <end position="692"/>
    </location>
</feature>
<dbReference type="Gene3D" id="3.40.50.300">
    <property type="entry name" value="P-loop containing nucleotide triphosphate hydrolases"/>
    <property type="match status" value="1"/>
</dbReference>
<keyword evidence="3 9" id="KW-0547">Nucleotide-binding</keyword>
<dbReference type="PANTHER" id="PTHR11361">
    <property type="entry name" value="DNA MISMATCH REPAIR PROTEIN MUTS FAMILY MEMBER"/>
    <property type="match status" value="1"/>
</dbReference>
<dbReference type="Proteomes" id="UP001057360">
    <property type="component" value="Unassembled WGS sequence"/>
</dbReference>
<protein>
    <recommendedName>
        <fullName evidence="2 9">DNA mismatch repair protein MutS</fullName>
    </recommendedName>
</protein>
<evidence type="ECO:0000313" key="12">
    <source>
        <dbReference type="EMBL" id="MCL6352545.1"/>
    </source>
</evidence>
<dbReference type="Gene3D" id="6.10.140.430">
    <property type="match status" value="1"/>
</dbReference>
<dbReference type="EMBL" id="SGPX01000008">
    <property type="protein sequence ID" value="MCL6352545.1"/>
    <property type="molecule type" value="Genomic_DNA"/>
</dbReference>
<dbReference type="SUPFAM" id="SSF48334">
    <property type="entry name" value="DNA repair protein MutS, domain III"/>
    <property type="match status" value="1"/>
</dbReference>
<dbReference type="Gene3D" id="1.10.1420.10">
    <property type="match status" value="2"/>
</dbReference>
<dbReference type="InterPro" id="IPR017261">
    <property type="entry name" value="DNA_mismatch_repair_MutS/MSH"/>
</dbReference>
<evidence type="ECO:0000256" key="5">
    <source>
        <dbReference type="ARBA" id="ARBA00022840"/>
    </source>
</evidence>
<gene>
    <name evidence="9 13" type="primary">mutS</name>
    <name evidence="12" type="ORF">EXT50_15370</name>
    <name evidence="13" type="ORF">EXT53_15555</name>
</gene>
<dbReference type="PROSITE" id="PS00486">
    <property type="entry name" value="DNA_MISMATCH_REPAIR_2"/>
    <property type="match status" value="1"/>
</dbReference>
<dbReference type="FunFam" id="3.40.1170.10:FF:000001">
    <property type="entry name" value="DNA mismatch repair protein MutS"/>
    <property type="match status" value="1"/>
</dbReference>
<evidence type="ECO:0000313" key="13">
    <source>
        <dbReference type="EMBL" id="MCL6369972.1"/>
    </source>
</evidence>
<evidence type="ECO:0000313" key="15">
    <source>
        <dbReference type="Proteomes" id="UP001057360"/>
    </source>
</evidence>
<dbReference type="InterPro" id="IPR027417">
    <property type="entry name" value="P-loop_NTPase"/>
</dbReference>
<keyword evidence="6 9" id="KW-0238">DNA-binding</keyword>
<evidence type="ECO:0000256" key="6">
    <source>
        <dbReference type="ARBA" id="ARBA00023125"/>
    </source>
</evidence>
<evidence type="ECO:0000313" key="14">
    <source>
        <dbReference type="Proteomes" id="UP001055618"/>
    </source>
</evidence>
<dbReference type="Gene3D" id="3.30.420.110">
    <property type="entry name" value="MutS, connector domain"/>
    <property type="match status" value="1"/>
</dbReference>
<evidence type="ECO:0000256" key="1">
    <source>
        <dbReference type="ARBA" id="ARBA00006271"/>
    </source>
</evidence>
<dbReference type="InterPro" id="IPR007860">
    <property type="entry name" value="DNA_mmatch_repair_MutS_con_dom"/>
</dbReference>
<dbReference type="PIRSF" id="PIRSF037677">
    <property type="entry name" value="DNA_mis_repair_Msh6"/>
    <property type="match status" value="1"/>
</dbReference>
<dbReference type="SMART" id="SM00533">
    <property type="entry name" value="MUTSd"/>
    <property type="match status" value="1"/>
</dbReference>
<evidence type="ECO:0000256" key="3">
    <source>
        <dbReference type="ARBA" id="ARBA00022741"/>
    </source>
</evidence>
<comment type="function">
    <text evidence="8 9">This protein is involved in the repair of mismatches in DNA. It is possible that it carries out the mismatch recognition step. This protein has a weak ATPase activity.</text>
</comment>
<accession>A0AAW5GI29</accession>